<keyword evidence="3" id="KW-1003">Cell membrane</keyword>
<dbReference type="SUPFAM" id="SSF161098">
    <property type="entry name" value="MetI-like"/>
    <property type="match status" value="1"/>
</dbReference>
<dbReference type="GO" id="GO:0005886">
    <property type="term" value="C:plasma membrane"/>
    <property type="evidence" value="ECO:0007669"/>
    <property type="project" value="UniProtKB-SubCell"/>
</dbReference>
<keyword evidence="5 7" id="KW-1133">Transmembrane helix</keyword>
<reference evidence="9 10" key="1">
    <citation type="submission" date="2020-10" db="EMBL/GenBank/DDBJ databases">
        <title>Haloactinobacterium sp. RN3S43, a bacterium isolated from saline soil.</title>
        <authorList>
            <person name="Sun J.-Q."/>
        </authorList>
    </citation>
    <scope>NUCLEOTIDE SEQUENCE [LARGE SCALE GENOMIC DNA]</scope>
    <source>
        <strain evidence="9 10">RN3S43</strain>
    </source>
</reference>
<dbReference type="InterPro" id="IPR000515">
    <property type="entry name" value="MetI-like"/>
</dbReference>
<dbReference type="PANTHER" id="PTHR30193:SF41">
    <property type="entry name" value="DIACETYLCHITOBIOSE UPTAKE SYSTEM PERMEASE PROTEIN NGCF"/>
    <property type="match status" value="1"/>
</dbReference>
<evidence type="ECO:0000256" key="6">
    <source>
        <dbReference type="ARBA" id="ARBA00023136"/>
    </source>
</evidence>
<dbReference type="Gene3D" id="1.10.3720.10">
    <property type="entry name" value="MetI-like"/>
    <property type="match status" value="1"/>
</dbReference>
<dbReference type="AlphaFoldDB" id="A0A7M1SY07"/>
<dbReference type="InterPro" id="IPR035906">
    <property type="entry name" value="MetI-like_sf"/>
</dbReference>
<feature type="domain" description="ABC transmembrane type-1" evidence="8">
    <location>
        <begin position="89"/>
        <end position="303"/>
    </location>
</feature>
<keyword evidence="2 7" id="KW-0813">Transport</keyword>
<evidence type="ECO:0000259" key="8">
    <source>
        <dbReference type="PROSITE" id="PS50928"/>
    </source>
</evidence>
<evidence type="ECO:0000256" key="4">
    <source>
        <dbReference type="ARBA" id="ARBA00022692"/>
    </source>
</evidence>
<evidence type="ECO:0000256" key="7">
    <source>
        <dbReference type="RuleBase" id="RU363032"/>
    </source>
</evidence>
<sequence>MTSTAPPAPAQPPPQRTANTLSTLRRREARAGYLFVLPFMIVFVAMLIVPLGYSGYLSVFREQLIGGTSFVGLENYARALSDATFTGGVARMALFLVIQVPIMLGLALLFALVLDSGRLRLQKFVRLAIFIPYAVPGVISALMWGYLYGPDFGPFAQLGEASGLGSPDFLSADFMLFSIMNIVTWGFIGYNMIIMYSALRSIPTEIYEAARVDGAGEVRIATAIKIPALRPALVLTTIFSVIGTFQLFNEPNILRTIAPNVIGNGYTPNLYAYNLAFVGQEVNYAAAIAFLLGFVIMVVSYIFQLSTSRKEATR</sequence>
<dbReference type="KEGG" id="halt:IM660_04855"/>
<dbReference type="CDD" id="cd06261">
    <property type="entry name" value="TM_PBP2"/>
    <property type="match status" value="1"/>
</dbReference>
<gene>
    <name evidence="9" type="ORF">IM660_04855</name>
</gene>
<dbReference type="Pfam" id="PF00528">
    <property type="entry name" value="BPD_transp_1"/>
    <property type="match status" value="1"/>
</dbReference>
<evidence type="ECO:0000256" key="3">
    <source>
        <dbReference type="ARBA" id="ARBA00022475"/>
    </source>
</evidence>
<dbReference type="PROSITE" id="PS50928">
    <property type="entry name" value="ABC_TM1"/>
    <property type="match status" value="1"/>
</dbReference>
<protein>
    <submittedName>
        <fullName evidence="9">Sugar ABC transporter permease</fullName>
    </submittedName>
</protein>
<feature type="transmembrane region" description="Helical" evidence="7">
    <location>
        <begin position="228"/>
        <end position="248"/>
    </location>
</feature>
<name>A0A7M1SY07_9MICO</name>
<dbReference type="RefSeq" id="WP_193498278.1">
    <property type="nucleotide sequence ID" value="NZ_CP063169.1"/>
</dbReference>
<evidence type="ECO:0000313" key="10">
    <source>
        <dbReference type="Proteomes" id="UP000593758"/>
    </source>
</evidence>
<comment type="subcellular location">
    <subcellularLocation>
        <location evidence="1 7">Cell membrane</location>
        <topology evidence="1 7">Multi-pass membrane protein</topology>
    </subcellularLocation>
</comment>
<dbReference type="GO" id="GO:0055085">
    <property type="term" value="P:transmembrane transport"/>
    <property type="evidence" value="ECO:0007669"/>
    <property type="project" value="InterPro"/>
</dbReference>
<feature type="transmembrane region" description="Helical" evidence="7">
    <location>
        <begin position="92"/>
        <end position="115"/>
    </location>
</feature>
<feature type="transmembrane region" description="Helical" evidence="7">
    <location>
        <begin position="31"/>
        <end position="53"/>
    </location>
</feature>
<evidence type="ECO:0000256" key="2">
    <source>
        <dbReference type="ARBA" id="ARBA00022448"/>
    </source>
</evidence>
<keyword evidence="6 7" id="KW-0472">Membrane</keyword>
<feature type="transmembrane region" description="Helical" evidence="7">
    <location>
        <begin position="284"/>
        <end position="303"/>
    </location>
</feature>
<dbReference type="Proteomes" id="UP000593758">
    <property type="component" value="Chromosome"/>
</dbReference>
<feature type="transmembrane region" description="Helical" evidence="7">
    <location>
        <begin position="169"/>
        <end position="190"/>
    </location>
</feature>
<dbReference type="EMBL" id="CP063169">
    <property type="protein sequence ID" value="QOR71622.1"/>
    <property type="molecule type" value="Genomic_DNA"/>
</dbReference>
<evidence type="ECO:0000256" key="1">
    <source>
        <dbReference type="ARBA" id="ARBA00004651"/>
    </source>
</evidence>
<accession>A0A7M1SY07</accession>
<dbReference type="InterPro" id="IPR051393">
    <property type="entry name" value="ABC_transporter_permease"/>
</dbReference>
<evidence type="ECO:0000256" key="5">
    <source>
        <dbReference type="ARBA" id="ARBA00022989"/>
    </source>
</evidence>
<feature type="transmembrane region" description="Helical" evidence="7">
    <location>
        <begin position="127"/>
        <end position="149"/>
    </location>
</feature>
<comment type="similarity">
    <text evidence="7">Belongs to the binding-protein-dependent transport system permease family.</text>
</comment>
<organism evidence="9 10">
    <name type="scientific">Ruania alkalisoli</name>
    <dbReference type="NCBI Taxonomy" id="2779775"/>
    <lineage>
        <taxon>Bacteria</taxon>
        <taxon>Bacillati</taxon>
        <taxon>Actinomycetota</taxon>
        <taxon>Actinomycetes</taxon>
        <taxon>Micrococcales</taxon>
        <taxon>Ruaniaceae</taxon>
        <taxon>Ruania</taxon>
    </lineage>
</organism>
<keyword evidence="10" id="KW-1185">Reference proteome</keyword>
<keyword evidence="4 7" id="KW-0812">Transmembrane</keyword>
<proteinExistence type="inferred from homology"/>
<dbReference type="PANTHER" id="PTHR30193">
    <property type="entry name" value="ABC TRANSPORTER PERMEASE PROTEIN"/>
    <property type="match status" value="1"/>
</dbReference>
<evidence type="ECO:0000313" key="9">
    <source>
        <dbReference type="EMBL" id="QOR71622.1"/>
    </source>
</evidence>